<gene>
    <name evidence="2" type="ORF">T552_00260</name>
</gene>
<evidence type="ECO:0000313" key="2">
    <source>
        <dbReference type="EMBL" id="KTW31621.1"/>
    </source>
</evidence>
<accession>A0A0W4ZTC9</accession>
<proteinExistence type="predicted"/>
<protein>
    <submittedName>
        <fullName evidence="2">Uncharacterized protein</fullName>
    </submittedName>
</protein>
<dbReference type="VEuPathDB" id="FungiDB:T552_00260"/>
<reference evidence="3" key="1">
    <citation type="journal article" date="2016" name="Nat. Commun.">
        <title>Genome analysis of three Pneumocystis species reveals adaptation mechanisms to life exclusively in mammalian hosts.</title>
        <authorList>
            <person name="Ma L."/>
            <person name="Chen Z."/>
            <person name="Huang D.W."/>
            <person name="Kutty G."/>
            <person name="Ishihara M."/>
            <person name="Wang H."/>
            <person name="Abouelleil A."/>
            <person name="Bishop L."/>
            <person name="Davey E."/>
            <person name="Deng R."/>
            <person name="Deng X."/>
            <person name="Fan L."/>
            <person name="Fantoni G."/>
            <person name="Fitzgerald M."/>
            <person name="Gogineni E."/>
            <person name="Goldberg J.M."/>
            <person name="Handley G."/>
            <person name="Hu X."/>
            <person name="Huber C."/>
            <person name="Jiao X."/>
            <person name="Jones K."/>
            <person name="Levin J.Z."/>
            <person name="Liu Y."/>
            <person name="Macdonald P."/>
            <person name="Melnikov A."/>
            <person name="Raley C."/>
            <person name="Sassi M."/>
            <person name="Sherman B.T."/>
            <person name="Song X."/>
            <person name="Sykes S."/>
            <person name="Tran B."/>
            <person name="Walsh L."/>
            <person name="Xia Y."/>
            <person name="Yang J."/>
            <person name="Young S."/>
            <person name="Zeng Q."/>
            <person name="Zheng X."/>
            <person name="Stephens R."/>
            <person name="Nusbaum C."/>
            <person name="Birren B.W."/>
            <person name="Azadi P."/>
            <person name="Lempicki R.A."/>
            <person name="Cuomo C.A."/>
            <person name="Kovacs J.A."/>
        </authorList>
    </citation>
    <scope>NUCLEOTIDE SEQUENCE [LARGE SCALE GENOMIC DNA]</scope>
    <source>
        <strain evidence="3">B80</strain>
    </source>
</reference>
<comment type="caution">
    <text evidence="2">The sequence shown here is derived from an EMBL/GenBank/DDBJ whole genome shotgun (WGS) entry which is preliminary data.</text>
</comment>
<dbReference type="AlphaFoldDB" id="A0A0W4ZTC9"/>
<dbReference type="SUPFAM" id="SSF50978">
    <property type="entry name" value="WD40 repeat-like"/>
    <property type="match status" value="1"/>
</dbReference>
<evidence type="ECO:0000256" key="1">
    <source>
        <dbReference type="SAM" id="Coils"/>
    </source>
</evidence>
<evidence type="ECO:0000313" key="3">
    <source>
        <dbReference type="Proteomes" id="UP000054454"/>
    </source>
</evidence>
<sequence>MGQNNLVLFNTTSYIYILNFCSKEDFLGTFFSPSISLRIAISEPFIAKSSFDGRFIAISMDSVYLYDLKDLEKAIVVPNSENVKHFVFGEDSDDFFFINEKGQIMNYNIRINKNLPLETQKRHPSPITFMTMSKDSKFILTVSENPSIIFVQDRNTGLINKIISGIVFSNVTNGIFHPRRSNIFLLHFLNGALGFYDVKKPMQPIFEIKDLSVTSASFLPNENSSAICTDLNGQVSIIDFEKRNVQVKWSIDFFSDLLSVKELNGGWNVFIASNEKCFYFNQEGLKLSEYSFDSSEKIIHISTLANDIYISEEFSDIVIEKSNLKVSRSLFSTDMQDCSPGEEIQSLDNRFLNSLFLEDNVSKSTIDGTHSEIKKKFHKNQNNVYNKKELHGSNKRISGNNLSIVSIGKENIPLENSTKKISATNMLSKDSFTTIFPNNILSPTKIHEIRPGFKFETPKSSKKILKSFTKRSGKRDFQINEIILENSSEKNIKTPSTTPDIWLKFENNQNTDIKTPTVDRLTLGKHVQNSEADDLMKTSDVSSSSFKSQKSDVFLTKELQSDLKKSDFFSDNMLTFKDMLLESQKGIRQDIQNLHVELIKQFMLQKLEFEKILKFKNKEIKNLKKENRKLAHELNVYRGYH</sequence>
<keyword evidence="3" id="KW-1185">Reference proteome</keyword>
<dbReference type="InterPro" id="IPR036322">
    <property type="entry name" value="WD40_repeat_dom_sf"/>
</dbReference>
<dbReference type="EMBL" id="LFVZ01000001">
    <property type="protein sequence ID" value="KTW31621.1"/>
    <property type="molecule type" value="Genomic_DNA"/>
</dbReference>
<dbReference type="RefSeq" id="XP_018227737.1">
    <property type="nucleotide sequence ID" value="XM_018368877.1"/>
</dbReference>
<dbReference type="Gene3D" id="2.130.10.10">
    <property type="entry name" value="YVTN repeat-like/Quinoprotein amine dehydrogenase"/>
    <property type="match status" value="1"/>
</dbReference>
<name>A0A0W4ZTC9_PNEC8</name>
<feature type="coiled-coil region" evidence="1">
    <location>
        <begin position="606"/>
        <end position="633"/>
    </location>
</feature>
<dbReference type="GeneID" id="28935079"/>
<dbReference type="Proteomes" id="UP000054454">
    <property type="component" value="Unassembled WGS sequence"/>
</dbReference>
<keyword evidence="1" id="KW-0175">Coiled coil</keyword>
<dbReference type="OrthoDB" id="5362656at2759"/>
<dbReference type="InterPro" id="IPR015943">
    <property type="entry name" value="WD40/YVTN_repeat-like_dom_sf"/>
</dbReference>
<organism evidence="2 3">
    <name type="scientific">Pneumocystis carinii (strain B80)</name>
    <name type="common">Rat pneumocystis pneumonia agent</name>
    <name type="synonym">Pneumocystis carinii f. sp. carinii</name>
    <dbReference type="NCBI Taxonomy" id="1408658"/>
    <lineage>
        <taxon>Eukaryota</taxon>
        <taxon>Fungi</taxon>
        <taxon>Dikarya</taxon>
        <taxon>Ascomycota</taxon>
        <taxon>Taphrinomycotina</taxon>
        <taxon>Pneumocystomycetes</taxon>
        <taxon>Pneumocystaceae</taxon>
        <taxon>Pneumocystis</taxon>
    </lineage>
</organism>